<gene>
    <name evidence="2" type="ORF">C8E03_103103</name>
</gene>
<comment type="caution">
    <text evidence="2">The sequence shown here is derived from an EMBL/GenBank/DDBJ whole genome shotgun (WGS) entry which is preliminary data.</text>
</comment>
<feature type="chain" id="PRO_5016396556" evidence="1">
    <location>
        <begin position="32"/>
        <end position="152"/>
    </location>
</feature>
<dbReference type="AlphaFoldDB" id="A0A318EQ92"/>
<organism evidence="2 3">
    <name type="scientific">Lachnotalea glycerini</name>
    <dbReference type="NCBI Taxonomy" id="1763509"/>
    <lineage>
        <taxon>Bacteria</taxon>
        <taxon>Bacillati</taxon>
        <taxon>Bacillota</taxon>
        <taxon>Clostridia</taxon>
        <taxon>Lachnospirales</taxon>
        <taxon>Lachnospiraceae</taxon>
        <taxon>Lachnotalea</taxon>
    </lineage>
</organism>
<dbReference type="Proteomes" id="UP000247523">
    <property type="component" value="Unassembled WGS sequence"/>
</dbReference>
<keyword evidence="1" id="KW-0732">Signal</keyword>
<evidence type="ECO:0000313" key="3">
    <source>
        <dbReference type="Proteomes" id="UP000247523"/>
    </source>
</evidence>
<feature type="signal peptide" evidence="1">
    <location>
        <begin position="1"/>
        <end position="31"/>
    </location>
</feature>
<accession>A0A318EQ92</accession>
<reference evidence="2 3" key="1">
    <citation type="submission" date="2018-05" db="EMBL/GenBank/DDBJ databases">
        <title>Genomic Encyclopedia of Type Strains, Phase IV (KMG-IV): sequencing the most valuable type-strain genomes for metagenomic binning, comparative biology and taxonomic classification.</title>
        <authorList>
            <person name="Goeker M."/>
        </authorList>
    </citation>
    <scope>NUCLEOTIDE SEQUENCE [LARGE SCALE GENOMIC DNA]</scope>
    <source>
        <strain evidence="2 3">DSM 28816</strain>
    </source>
</reference>
<evidence type="ECO:0000256" key="1">
    <source>
        <dbReference type="SAM" id="SignalP"/>
    </source>
</evidence>
<name>A0A318EQ92_9FIRM</name>
<proteinExistence type="predicted"/>
<protein>
    <submittedName>
        <fullName evidence="2">Uncharacterized protein</fullName>
    </submittedName>
</protein>
<evidence type="ECO:0000313" key="2">
    <source>
        <dbReference type="EMBL" id="PXV91546.1"/>
    </source>
</evidence>
<sequence>MVISIKMKNIKKKVVTFAVLGCLFIANTVFASQSYGGTVYKYADYESTSAKKADSTEKGTNNASKKSSGSFVCWLEFAESKSYYYTGTNCTDKTSYTTTGKKYMKYQDYIDADGNIAAAVYEDEVVLKLNISTSLTNFTSGTVSGYWSPDTY</sequence>
<dbReference type="EMBL" id="QICS01000003">
    <property type="protein sequence ID" value="PXV91546.1"/>
    <property type="molecule type" value="Genomic_DNA"/>
</dbReference>